<comment type="cofactor">
    <cofactor evidence="1">
        <name>FAD</name>
        <dbReference type="ChEBI" id="CHEBI:57692"/>
    </cofactor>
</comment>
<evidence type="ECO:0000256" key="4">
    <source>
        <dbReference type="ARBA" id="ARBA00023002"/>
    </source>
</evidence>
<dbReference type="AlphaFoldDB" id="A0A1I2CNN8"/>
<dbReference type="STRING" id="1177982.SAMN04489711_104172"/>
<proteinExistence type="predicted"/>
<dbReference type="RefSeq" id="WP_092939109.1">
    <property type="nucleotide sequence ID" value="NZ_FONX01000004.1"/>
</dbReference>
<feature type="domain" description="FAD-binding" evidence="6">
    <location>
        <begin position="7"/>
        <end position="358"/>
    </location>
</feature>
<evidence type="ECO:0000256" key="5">
    <source>
        <dbReference type="ARBA" id="ARBA00023033"/>
    </source>
</evidence>
<organism evidence="7 8">
    <name type="scientific">Paracidovorax wautersii</name>
    <dbReference type="NCBI Taxonomy" id="1177982"/>
    <lineage>
        <taxon>Bacteria</taxon>
        <taxon>Pseudomonadati</taxon>
        <taxon>Pseudomonadota</taxon>
        <taxon>Betaproteobacteria</taxon>
        <taxon>Burkholderiales</taxon>
        <taxon>Comamonadaceae</taxon>
        <taxon>Paracidovorax</taxon>
    </lineage>
</organism>
<accession>A0A1I2CNN8</accession>
<dbReference type="SUPFAM" id="SSF51905">
    <property type="entry name" value="FAD/NAD(P)-binding domain"/>
    <property type="match status" value="1"/>
</dbReference>
<evidence type="ECO:0000256" key="3">
    <source>
        <dbReference type="ARBA" id="ARBA00022827"/>
    </source>
</evidence>
<dbReference type="SUPFAM" id="SSF54373">
    <property type="entry name" value="FAD-linked reductases, C-terminal domain"/>
    <property type="match status" value="1"/>
</dbReference>
<dbReference type="GO" id="GO:0071949">
    <property type="term" value="F:FAD binding"/>
    <property type="evidence" value="ECO:0007669"/>
    <property type="project" value="InterPro"/>
</dbReference>
<dbReference type="PANTHER" id="PTHR13789">
    <property type="entry name" value="MONOOXYGENASE"/>
    <property type="match status" value="1"/>
</dbReference>
<name>A0A1I2CNN8_9BURK</name>
<keyword evidence="8" id="KW-1185">Reference proteome</keyword>
<dbReference type="InterPro" id="IPR002938">
    <property type="entry name" value="FAD-bd"/>
</dbReference>
<gene>
    <name evidence="7" type="ORF">SAMN04489711_104172</name>
</gene>
<dbReference type="Gene3D" id="3.50.50.60">
    <property type="entry name" value="FAD/NAD(P)-binding domain"/>
    <property type="match status" value="1"/>
</dbReference>
<dbReference type="EMBL" id="FONX01000004">
    <property type="protein sequence ID" value="SFE69350.1"/>
    <property type="molecule type" value="Genomic_DNA"/>
</dbReference>
<dbReference type="Pfam" id="PF01494">
    <property type="entry name" value="FAD_binding_3"/>
    <property type="match status" value="1"/>
</dbReference>
<dbReference type="InterPro" id="IPR050493">
    <property type="entry name" value="FAD-dep_Monooxygenase_BioMet"/>
</dbReference>
<evidence type="ECO:0000313" key="7">
    <source>
        <dbReference type="EMBL" id="SFE69350.1"/>
    </source>
</evidence>
<dbReference type="OrthoDB" id="9782160at2"/>
<keyword evidence="4" id="KW-0560">Oxidoreductase</keyword>
<evidence type="ECO:0000256" key="2">
    <source>
        <dbReference type="ARBA" id="ARBA00022630"/>
    </source>
</evidence>
<sequence>MQKQRLVIAGGGIGGLAAAIGAARAGCEVQLFERATVLAEVGAGVQLGPNAVRCLDAWGLHAALQAVAAFPERLQVRSALSGAELAAMPLGDDIARRYGAAYVSIHRADLHGLLLDAAQAAGEAIAIHLGDAVALHGDDGSQAVVRLASGRVAAGDALIGADGLRSPTRARLLGQEPTRTSGHLAYRSVVPQSALPAALRTAQVTAWLGPRLHVVQYPVRRGELMNVVAIRHGHPPDDLDSWDHAANAAELEAALAGTCAALQDLVRAVPQAGPGWRLWPLSDRPPVRGPREMAQGRVALLGDAAHPMRPYLAQGAGMAIEDAVALQGALAMGGDVPMAERLQHYAGQRWQRVARVQSRAERNGRIFHATGPVRWARDATLRLGGERVLDLPWLYGAGPAAAPAR</sequence>
<evidence type="ECO:0000313" key="8">
    <source>
        <dbReference type="Proteomes" id="UP000199119"/>
    </source>
</evidence>
<keyword evidence="2" id="KW-0285">Flavoprotein</keyword>
<evidence type="ECO:0000256" key="1">
    <source>
        <dbReference type="ARBA" id="ARBA00001974"/>
    </source>
</evidence>
<dbReference type="PRINTS" id="PR00420">
    <property type="entry name" value="RNGMNOXGNASE"/>
</dbReference>
<dbReference type="Proteomes" id="UP000199119">
    <property type="component" value="Unassembled WGS sequence"/>
</dbReference>
<dbReference type="InterPro" id="IPR036188">
    <property type="entry name" value="FAD/NAD-bd_sf"/>
</dbReference>
<protein>
    <submittedName>
        <fullName evidence="7">Salicylate hydroxylase</fullName>
    </submittedName>
</protein>
<evidence type="ECO:0000259" key="6">
    <source>
        <dbReference type="Pfam" id="PF01494"/>
    </source>
</evidence>
<keyword evidence="5" id="KW-0503">Monooxygenase</keyword>
<dbReference type="PANTHER" id="PTHR13789:SF318">
    <property type="entry name" value="GERANYLGERANYL DIPHOSPHATE REDUCTASE"/>
    <property type="match status" value="1"/>
</dbReference>
<dbReference type="GO" id="GO:0004497">
    <property type="term" value="F:monooxygenase activity"/>
    <property type="evidence" value="ECO:0007669"/>
    <property type="project" value="UniProtKB-KW"/>
</dbReference>
<keyword evidence="3" id="KW-0274">FAD</keyword>
<reference evidence="8" key="1">
    <citation type="submission" date="2016-10" db="EMBL/GenBank/DDBJ databases">
        <authorList>
            <person name="Varghese N."/>
            <person name="Submissions S."/>
        </authorList>
    </citation>
    <scope>NUCLEOTIDE SEQUENCE [LARGE SCALE GENOMIC DNA]</scope>
    <source>
        <strain evidence="8">DSM 27981</strain>
    </source>
</reference>